<protein>
    <submittedName>
        <fullName evidence="3">RND efflux system, outer membrane lipoprotein CmeC</fullName>
    </submittedName>
</protein>
<organism evidence="3 4">
    <name type="scientific">Micavibrio aeruginosavorus EPB</name>
    <dbReference type="NCBI Taxonomy" id="349215"/>
    <lineage>
        <taxon>Bacteria</taxon>
        <taxon>Pseudomonadati</taxon>
        <taxon>Bdellovibrionota</taxon>
        <taxon>Bdellovibrionia</taxon>
        <taxon>Bdellovibrionales</taxon>
        <taxon>Pseudobdellovibrionaceae</taxon>
        <taxon>Micavibrio</taxon>
    </lineage>
</organism>
<dbReference type="PATRIC" id="fig|349215.9.peg.2065"/>
<dbReference type="Pfam" id="PF02321">
    <property type="entry name" value="OEP"/>
    <property type="match status" value="2"/>
</dbReference>
<dbReference type="GO" id="GO:0005886">
    <property type="term" value="C:plasma membrane"/>
    <property type="evidence" value="ECO:0007669"/>
    <property type="project" value="UniProtKB-SubCell"/>
</dbReference>
<evidence type="ECO:0000313" key="3">
    <source>
        <dbReference type="EMBL" id="AGH98925.1"/>
    </source>
</evidence>
<sequence length="442" mass="47951">MAVSAEWPQGQAYAGGMSDPQASISAVTWQSFFQSPQMQQIIQTALENNRDLRVAALRVEQARAVYRVERSALVPSVNAGGSMTRQGVPENASMTGQEMTTSTYSANVGITAFELDLFGRVRSMNEKALQEYFATEEAQSAARIALIAETANAYLTYLADKKLLTITEDTLKAQQESYNLIVRRHDLGISSLLDLEQARTSVETARANRVRYIRLVAQDRNALELLMGAKSDEAALDALTLDTVELAEILPVGLPSAVMLERPDIRQAEHTLQAANANIGAARAAFFPTISLTGSAGLASESLSDLFKSGSSLAWSFVPQITVPIFSGGRNVANLDNATATQKIAVAQYDKAIQTAFREVSDELAARGTYTEQLAAQTALVTAAGNAYKISRARYEQGIDSYLNALDSQRQLYNAQQSEIAVQQERLVNFVTLYKVLGGGKN</sequence>
<gene>
    <name evidence="3" type="ORF">A11S_2127</name>
</gene>
<dbReference type="NCBIfam" id="TIGR01845">
    <property type="entry name" value="outer_NodT"/>
    <property type="match status" value="1"/>
</dbReference>
<proteinExistence type="inferred from homology"/>
<dbReference type="Proteomes" id="UP000011932">
    <property type="component" value="Chromosome"/>
</dbReference>
<comment type="similarity">
    <text evidence="1 2">Belongs to the outer membrane factor (OMF) (TC 1.B.17) family.</text>
</comment>
<keyword evidence="2" id="KW-0564">Palmitate</keyword>
<keyword evidence="2" id="KW-0472">Membrane</keyword>
<dbReference type="SUPFAM" id="SSF56954">
    <property type="entry name" value="Outer membrane efflux proteins (OEP)"/>
    <property type="match status" value="1"/>
</dbReference>
<reference evidence="3 4" key="1">
    <citation type="journal article" date="2013" name="ISME J.">
        <title>By their genes ye shall know them: genomic signatures of predatory bacteria.</title>
        <authorList>
            <person name="Pasternak Z."/>
            <person name="Pietrokovski S."/>
            <person name="Rotem O."/>
            <person name="Gophna U."/>
            <person name="Lurie-Weinberger M.N."/>
            <person name="Jurkevitch E."/>
        </authorList>
    </citation>
    <scope>NUCLEOTIDE SEQUENCE [LARGE SCALE GENOMIC DNA]</scope>
    <source>
        <strain evidence="3">EPB</strain>
    </source>
</reference>
<keyword evidence="2" id="KW-0812">Transmembrane</keyword>
<evidence type="ECO:0000256" key="1">
    <source>
        <dbReference type="ARBA" id="ARBA00007613"/>
    </source>
</evidence>
<dbReference type="GO" id="GO:0015562">
    <property type="term" value="F:efflux transmembrane transporter activity"/>
    <property type="evidence" value="ECO:0007669"/>
    <property type="project" value="InterPro"/>
</dbReference>
<dbReference type="Gene3D" id="1.20.1600.10">
    <property type="entry name" value="Outer membrane efflux proteins (OEP)"/>
    <property type="match status" value="1"/>
</dbReference>
<dbReference type="KEGG" id="man:A11S_2127"/>
<name>M4VK93_9BACT</name>
<dbReference type="InterPro" id="IPR003423">
    <property type="entry name" value="OMP_efflux"/>
</dbReference>
<keyword evidence="2" id="KW-1134">Transmembrane beta strand</keyword>
<dbReference type="InterPro" id="IPR010131">
    <property type="entry name" value="MdtP/NodT-like"/>
</dbReference>
<accession>M4VK93</accession>
<dbReference type="AlphaFoldDB" id="M4VK93"/>
<evidence type="ECO:0000256" key="2">
    <source>
        <dbReference type="RuleBase" id="RU362097"/>
    </source>
</evidence>
<dbReference type="EMBL" id="CP003538">
    <property type="protein sequence ID" value="AGH98925.1"/>
    <property type="molecule type" value="Genomic_DNA"/>
</dbReference>
<keyword evidence="2 3" id="KW-0449">Lipoprotein</keyword>
<dbReference type="PANTHER" id="PTHR30203">
    <property type="entry name" value="OUTER MEMBRANE CATION EFFLUX PROTEIN"/>
    <property type="match status" value="1"/>
</dbReference>
<comment type="subcellular location">
    <subcellularLocation>
        <location evidence="2">Cell membrane</location>
        <topology evidence="2">Lipid-anchor</topology>
    </subcellularLocation>
</comment>
<dbReference type="HOGENOM" id="CLU_012817_13_3_5"/>
<dbReference type="PANTHER" id="PTHR30203:SF32">
    <property type="entry name" value="CATION EFFLUX SYSTEM PROTEIN CUSC"/>
    <property type="match status" value="1"/>
</dbReference>
<evidence type="ECO:0000313" key="4">
    <source>
        <dbReference type="Proteomes" id="UP000011932"/>
    </source>
</evidence>
<dbReference type="STRING" id="349215.A11S_2127"/>
<dbReference type="Gene3D" id="2.20.200.10">
    <property type="entry name" value="Outer membrane efflux proteins (OEP)"/>
    <property type="match status" value="1"/>
</dbReference>